<dbReference type="InterPro" id="IPR031483">
    <property type="entry name" value="AP1AR"/>
</dbReference>
<feature type="region of interest" description="Disordered" evidence="3">
    <location>
        <begin position="585"/>
        <end position="652"/>
    </location>
</feature>
<accession>A0ABV0ME96</accession>
<reference evidence="5 6" key="1">
    <citation type="submission" date="2021-06" db="EMBL/GenBank/DDBJ databases">
        <authorList>
            <person name="Palmer J.M."/>
        </authorList>
    </citation>
    <scope>NUCLEOTIDE SEQUENCE [LARGE SCALE GENOMIC DNA]</scope>
    <source>
        <strain evidence="5 6">GA_2019</strain>
        <tissue evidence="5">Muscle</tissue>
    </source>
</reference>
<feature type="domain" description="DUF4200" evidence="4">
    <location>
        <begin position="88"/>
        <end position="201"/>
    </location>
</feature>
<evidence type="ECO:0000259" key="4">
    <source>
        <dbReference type="Pfam" id="PF13863"/>
    </source>
</evidence>
<feature type="region of interest" description="Disordered" evidence="3">
    <location>
        <begin position="31"/>
        <end position="50"/>
    </location>
</feature>
<feature type="region of interest" description="Disordered" evidence="3">
    <location>
        <begin position="204"/>
        <end position="243"/>
    </location>
</feature>
<feature type="coiled-coil region" evidence="2">
    <location>
        <begin position="105"/>
        <end position="185"/>
    </location>
</feature>
<keyword evidence="1 2" id="KW-0175">Coiled coil</keyword>
<feature type="coiled-coil region" evidence="2">
    <location>
        <begin position="529"/>
        <end position="557"/>
    </location>
</feature>
<sequence>EMRRFLALPIEEKSTHTARALAKLKNELVGELEEEKREEENEKKKSLKQIKSKAALLIQRPSTRELKSTTTKGEKITKESKHDLIFMERQQAVLELSLMTKRSEILRMEKTVTEEERKLKQLERLIEGDNHRFEEFLRENERKSVEARMLFEREEKSKQEKNVAIKKLTAEIGTIESELDKYEEALIDYQKYREFLFRLSPPEWQEEQKTKSSKTKSSPGKDGEEIQNKGPMEMGLDRKLSSSGRKLAPVRVTRLPSAQSDTLGINCTLDYNSSEDEPELYFTDPQQLLDLMTELTEQNLSLIQNSARVEEALEELQQAVETTRRKIEKEEEKIALQIKELNKRLHKEKARGVKLEQMVQLHVSLSSEDQGVMLDALGEKVAEVYSSCVENRITNLSTLEKVANIENCVSSLLQSLESMPEERLAMVKKIKDSEKRSSWWRYCIKYLKQPPINPRRRTVFTPGGTAESPTPCPRYGVRSESKVSPAILQYSNFDLLFLPYYIFRPISEDELKNLRENRYAAISDKQVLIDQKLQVELEAQEEKLRLEEEARNVAQRKAAKLARINRALPAWERSRTEEDILRAALRPGSKQMTSGPTSASEDSNALEWENDFVSTHPEDNGDAEFEGFVNPVLDTPSEEASDPGLRSDNQDR</sequence>
<feature type="non-terminal residue" evidence="5">
    <location>
        <position position="1"/>
    </location>
</feature>
<dbReference type="InterPro" id="IPR025252">
    <property type="entry name" value="DUF4200"/>
</dbReference>
<dbReference type="PANTHER" id="PTHR21683:SF3">
    <property type="entry name" value="CILIA AND FLAGELLA ASSOCIATED PROTEIN 100"/>
    <property type="match status" value="1"/>
</dbReference>
<evidence type="ECO:0000313" key="5">
    <source>
        <dbReference type="EMBL" id="MEQ2157429.1"/>
    </source>
</evidence>
<keyword evidence="6" id="KW-1185">Reference proteome</keyword>
<feature type="compositionally biased region" description="Basic and acidic residues" evidence="3">
    <location>
        <begin position="31"/>
        <end position="44"/>
    </location>
</feature>
<feature type="coiled-coil region" evidence="2">
    <location>
        <begin position="299"/>
        <end position="358"/>
    </location>
</feature>
<proteinExistence type="predicted"/>
<dbReference type="Proteomes" id="UP001476798">
    <property type="component" value="Unassembled WGS sequence"/>
</dbReference>
<dbReference type="EMBL" id="JAHRIO010000058">
    <property type="protein sequence ID" value="MEQ2157429.1"/>
    <property type="molecule type" value="Genomic_DNA"/>
</dbReference>
<dbReference type="PANTHER" id="PTHR21683">
    <property type="entry name" value="COILED-COIL DOMAIN-CONTAINING PROTEIN 42 LIKE-2-LIKE-RELATED"/>
    <property type="match status" value="1"/>
</dbReference>
<feature type="compositionally biased region" description="Polar residues" evidence="3">
    <location>
        <begin position="590"/>
        <end position="603"/>
    </location>
</feature>
<evidence type="ECO:0000256" key="2">
    <source>
        <dbReference type="SAM" id="Coils"/>
    </source>
</evidence>
<dbReference type="Pfam" id="PF13863">
    <property type="entry name" value="DUF4200"/>
    <property type="match status" value="1"/>
</dbReference>
<organism evidence="5 6">
    <name type="scientific">Goodea atripinnis</name>
    <dbReference type="NCBI Taxonomy" id="208336"/>
    <lineage>
        <taxon>Eukaryota</taxon>
        <taxon>Metazoa</taxon>
        <taxon>Chordata</taxon>
        <taxon>Craniata</taxon>
        <taxon>Vertebrata</taxon>
        <taxon>Euteleostomi</taxon>
        <taxon>Actinopterygii</taxon>
        <taxon>Neopterygii</taxon>
        <taxon>Teleostei</taxon>
        <taxon>Neoteleostei</taxon>
        <taxon>Acanthomorphata</taxon>
        <taxon>Ovalentaria</taxon>
        <taxon>Atherinomorphae</taxon>
        <taxon>Cyprinodontiformes</taxon>
        <taxon>Goodeidae</taxon>
        <taxon>Goodea</taxon>
    </lineage>
</organism>
<evidence type="ECO:0000256" key="1">
    <source>
        <dbReference type="ARBA" id="ARBA00023054"/>
    </source>
</evidence>
<dbReference type="InterPro" id="IPR051147">
    <property type="entry name" value="CFAP_domain-containing"/>
</dbReference>
<comment type="caution">
    <text evidence="5">The sequence shown here is derived from an EMBL/GenBank/DDBJ whole genome shotgun (WGS) entry which is preliminary data.</text>
</comment>
<evidence type="ECO:0000256" key="3">
    <source>
        <dbReference type="SAM" id="MobiDB-lite"/>
    </source>
</evidence>
<dbReference type="Pfam" id="PF15745">
    <property type="entry name" value="AP1AR"/>
    <property type="match status" value="2"/>
</dbReference>
<gene>
    <name evidence="5" type="ORF">GOODEAATRI_001801</name>
</gene>
<protein>
    <recommendedName>
        <fullName evidence="4">DUF4200 domain-containing protein</fullName>
    </recommendedName>
</protein>
<name>A0ABV0ME96_9TELE</name>
<evidence type="ECO:0000313" key="6">
    <source>
        <dbReference type="Proteomes" id="UP001476798"/>
    </source>
</evidence>